<organism evidence="4 5">
    <name type="scientific">Streptomyces rameus</name>
    <dbReference type="NCBI Taxonomy" id="68261"/>
    <lineage>
        <taxon>Bacteria</taxon>
        <taxon>Bacillati</taxon>
        <taxon>Actinomycetota</taxon>
        <taxon>Actinomycetes</taxon>
        <taxon>Kitasatosporales</taxon>
        <taxon>Streptomycetaceae</taxon>
        <taxon>Streptomyces</taxon>
    </lineage>
</organism>
<comment type="caution">
    <text evidence="4">The sequence shown here is derived from an EMBL/GenBank/DDBJ whole genome shotgun (WGS) entry which is preliminary data.</text>
</comment>
<proteinExistence type="predicted"/>
<gene>
    <name evidence="4" type="ORF">GCM10010521_47790</name>
</gene>
<keyword evidence="2" id="KW-0472">Membrane</keyword>
<feature type="transmembrane region" description="Helical" evidence="2">
    <location>
        <begin position="33"/>
        <end position="55"/>
    </location>
</feature>
<dbReference type="InterPro" id="IPR015402">
    <property type="entry name" value="DUF1980"/>
</dbReference>
<dbReference type="InterPro" id="IPR048447">
    <property type="entry name" value="DUF1980_C"/>
</dbReference>
<dbReference type="EMBL" id="BAAAVM010000077">
    <property type="protein sequence ID" value="GAA3154406.1"/>
    <property type="molecule type" value="Genomic_DNA"/>
</dbReference>
<protein>
    <submittedName>
        <fullName evidence="4">TIGR03943 family protein</fullName>
    </submittedName>
</protein>
<keyword evidence="2" id="KW-0812">Transmembrane</keyword>
<evidence type="ECO:0000259" key="3">
    <source>
        <dbReference type="Pfam" id="PF21537"/>
    </source>
</evidence>
<dbReference type="Pfam" id="PF21537">
    <property type="entry name" value="DUF1980_C"/>
    <property type="match status" value="1"/>
</dbReference>
<accession>A0ABP6NPC0</accession>
<evidence type="ECO:0000256" key="1">
    <source>
        <dbReference type="SAM" id="MobiDB-lite"/>
    </source>
</evidence>
<name>A0ABP6NPC0_9ACTN</name>
<evidence type="ECO:0000313" key="5">
    <source>
        <dbReference type="Proteomes" id="UP001500893"/>
    </source>
</evidence>
<feature type="region of interest" description="Disordered" evidence="1">
    <location>
        <begin position="83"/>
        <end position="111"/>
    </location>
</feature>
<dbReference type="Proteomes" id="UP001500893">
    <property type="component" value="Unassembled WGS sequence"/>
</dbReference>
<reference evidence="5" key="1">
    <citation type="journal article" date="2019" name="Int. J. Syst. Evol. Microbiol.">
        <title>The Global Catalogue of Microorganisms (GCM) 10K type strain sequencing project: providing services to taxonomists for standard genome sequencing and annotation.</title>
        <authorList>
            <consortium name="The Broad Institute Genomics Platform"/>
            <consortium name="The Broad Institute Genome Sequencing Center for Infectious Disease"/>
            <person name="Wu L."/>
            <person name="Ma J."/>
        </authorList>
    </citation>
    <scope>NUCLEOTIDE SEQUENCE [LARGE SCALE GENOMIC DNA]</scope>
    <source>
        <strain evidence="5">JCM 11574</strain>
    </source>
</reference>
<dbReference type="NCBIfam" id="TIGR03943">
    <property type="entry name" value="TIGR03943 family putative permease subunit"/>
    <property type="match status" value="1"/>
</dbReference>
<evidence type="ECO:0000313" key="4">
    <source>
        <dbReference type="EMBL" id="GAA3154406.1"/>
    </source>
</evidence>
<feature type="domain" description="DUF1980" evidence="3">
    <location>
        <begin position="186"/>
        <end position="274"/>
    </location>
</feature>
<evidence type="ECO:0000256" key="2">
    <source>
        <dbReference type="SAM" id="Phobius"/>
    </source>
</evidence>
<keyword evidence="5" id="KW-1185">Reference proteome</keyword>
<feature type="compositionally biased region" description="Basic and acidic residues" evidence="1">
    <location>
        <begin position="85"/>
        <end position="111"/>
    </location>
</feature>
<dbReference type="RefSeq" id="WP_345055516.1">
    <property type="nucleotide sequence ID" value="NZ_BAAAVM010000077.1"/>
</dbReference>
<keyword evidence="2" id="KW-1133">Transmembrane helix</keyword>
<sequence>MRRPVQTLLLALTGSGLLHVALFTDTYLRYVKAGLRPLLIVSGVVLLLLGLAAAVTRGGRRPASGDGDGEEHARGNGRVLAADHAQPHDHPHGQGDAHGHDHGQGDAHGHDHTGTPRIAWLLFLPAFSLLCYAPPALGAYTAARANNKPVAVQKKEFAPLPGTSPVPLTLTDFTRRVQQDRSRAVQGRTVRLTGFVTPAGDDGGWYLTRIIFSCCAADSQTVKVRVYGREAPPADTWLAVTGTWHPHGSLGTRSAEPALDVRDARPVAQPVNAYTDDLPLTPS</sequence>